<evidence type="ECO:0000256" key="1">
    <source>
        <dbReference type="ARBA" id="ARBA00022737"/>
    </source>
</evidence>
<dbReference type="PANTHER" id="PTHR24193:SF121">
    <property type="entry name" value="ADA2A-CONTAINING COMPLEX COMPONENT 3, ISOFORM D"/>
    <property type="match status" value="1"/>
</dbReference>
<dbReference type="InterPro" id="IPR036770">
    <property type="entry name" value="Ankyrin_rpt-contain_sf"/>
</dbReference>
<evidence type="ECO:0000256" key="3">
    <source>
        <dbReference type="PROSITE-ProRule" id="PRU00023"/>
    </source>
</evidence>
<organism evidence="5 6">
    <name type="scientific">Purpureocillium lilacinum</name>
    <name type="common">Paecilomyces lilacinus</name>
    <dbReference type="NCBI Taxonomy" id="33203"/>
    <lineage>
        <taxon>Eukaryota</taxon>
        <taxon>Fungi</taxon>
        <taxon>Dikarya</taxon>
        <taxon>Ascomycota</taxon>
        <taxon>Pezizomycotina</taxon>
        <taxon>Sordariomycetes</taxon>
        <taxon>Hypocreomycetidae</taxon>
        <taxon>Hypocreales</taxon>
        <taxon>Ophiocordycipitaceae</taxon>
        <taxon>Purpureocillium</taxon>
    </lineage>
</organism>
<dbReference type="SMART" id="SM00248">
    <property type="entry name" value="ANK"/>
    <property type="match status" value="3"/>
</dbReference>
<accession>A0A2U3DQI9</accession>
<keyword evidence="2 3" id="KW-0040">ANK repeat</keyword>
<evidence type="ECO:0000313" key="5">
    <source>
        <dbReference type="EMBL" id="PWI64509.1"/>
    </source>
</evidence>
<proteinExistence type="predicted"/>
<dbReference type="Proteomes" id="UP000245956">
    <property type="component" value="Unassembled WGS sequence"/>
</dbReference>
<dbReference type="GO" id="GO:0000976">
    <property type="term" value="F:transcription cis-regulatory region binding"/>
    <property type="evidence" value="ECO:0007669"/>
    <property type="project" value="TreeGrafter"/>
</dbReference>
<feature type="domain" description="Azaphilone pigments biosynthesis cluster protein L N-terminal" evidence="4">
    <location>
        <begin position="7"/>
        <end position="150"/>
    </location>
</feature>
<protein>
    <recommendedName>
        <fullName evidence="4">Azaphilone pigments biosynthesis cluster protein L N-terminal domain-containing protein</fullName>
    </recommendedName>
</protein>
<dbReference type="PANTHER" id="PTHR24193">
    <property type="entry name" value="ANKYRIN REPEAT PROTEIN"/>
    <property type="match status" value="1"/>
</dbReference>
<dbReference type="Pfam" id="PF12796">
    <property type="entry name" value="Ank_2"/>
    <property type="match status" value="1"/>
</dbReference>
<dbReference type="Gene3D" id="1.25.40.20">
    <property type="entry name" value="Ankyrin repeat-containing domain"/>
    <property type="match status" value="1"/>
</dbReference>
<keyword evidence="1" id="KW-0677">Repeat</keyword>
<sequence length="473" mass="51428">MAAPPGASDIVGIIRAALHSSKGLLQFIDSLQSAPDDVAAISADLKGLHEVLGSLAGMENEMAGHGLLFDVLRRPLENCVDVFDKFTRTLRRYTVTARDGLEKFVAWKSIAWVLKDKEIQLLRDTLATYKATLSIAVGTITASSTARIDERTKRMEANFKTEMHGIQSRIRALDMDRIELDSISGRKGSEWYGTDTGFALDRFLDYAGSLCDSPPSSFPGSPVVSPSDTALRRIPFAAGDAFQAATAAGEYAVVSRTTGTISQSFFLLSIDAAIRNQHSEALEELLTHSRACLDESLTHGAAQTALLRSCMTGDDSIATVALNHFDLHEGYFSHDSVASVFDNLKERRRGNVGVSDMKDLAIILEGFRIEHWTPFMIASAFGNFQIIAILKNCTGPKPTPSEIEFALWTASNNRDIKTMRAILEISNGILDQNTIMAMACFQGNKDLVQLLLDNGANINIDLEGSTALGIAMS</sequence>
<dbReference type="GO" id="GO:0045944">
    <property type="term" value="P:positive regulation of transcription by RNA polymerase II"/>
    <property type="evidence" value="ECO:0007669"/>
    <property type="project" value="TreeGrafter"/>
</dbReference>
<dbReference type="InterPro" id="IPR031348">
    <property type="entry name" value="PigL_N"/>
</dbReference>
<dbReference type="Pfam" id="PF17111">
    <property type="entry name" value="PigL_N"/>
    <property type="match status" value="1"/>
</dbReference>
<dbReference type="AlphaFoldDB" id="A0A2U3DQI9"/>
<dbReference type="GO" id="GO:0005634">
    <property type="term" value="C:nucleus"/>
    <property type="evidence" value="ECO:0007669"/>
    <property type="project" value="TreeGrafter"/>
</dbReference>
<comment type="caution">
    <text evidence="5">The sequence shown here is derived from an EMBL/GenBank/DDBJ whole genome shotgun (WGS) entry which is preliminary data.</text>
</comment>
<dbReference type="PROSITE" id="PS50088">
    <property type="entry name" value="ANK_REPEAT"/>
    <property type="match status" value="1"/>
</dbReference>
<name>A0A2U3DQI9_PURLI</name>
<gene>
    <name evidence="5" type="ORF">PCL_09590</name>
</gene>
<dbReference type="EMBL" id="LCWV01000057">
    <property type="protein sequence ID" value="PWI64509.1"/>
    <property type="molecule type" value="Genomic_DNA"/>
</dbReference>
<dbReference type="SUPFAM" id="SSF48403">
    <property type="entry name" value="Ankyrin repeat"/>
    <property type="match status" value="1"/>
</dbReference>
<dbReference type="InterPro" id="IPR050663">
    <property type="entry name" value="Ankyrin-SOCS_Box"/>
</dbReference>
<evidence type="ECO:0000259" key="4">
    <source>
        <dbReference type="Pfam" id="PF17111"/>
    </source>
</evidence>
<reference evidence="5 6" key="1">
    <citation type="journal article" date="2016" name="Front. Microbiol.">
        <title>Genome and transcriptome sequences reveal the specific parasitism of the nematophagous Purpureocillium lilacinum 36-1.</title>
        <authorList>
            <person name="Xie J."/>
            <person name="Li S."/>
            <person name="Mo C."/>
            <person name="Xiao X."/>
            <person name="Peng D."/>
            <person name="Wang G."/>
            <person name="Xiao Y."/>
        </authorList>
    </citation>
    <scope>NUCLEOTIDE SEQUENCE [LARGE SCALE GENOMIC DNA]</scope>
    <source>
        <strain evidence="5 6">36-1</strain>
    </source>
</reference>
<evidence type="ECO:0000313" key="6">
    <source>
        <dbReference type="Proteomes" id="UP000245956"/>
    </source>
</evidence>
<evidence type="ECO:0000256" key="2">
    <source>
        <dbReference type="ARBA" id="ARBA00023043"/>
    </source>
</evidence>
<dbReference type="InterPro" id="IPR002110">
    <property type="entry name" value="Ankyrin_rpt"/>
</dbReference>
<feature type="repeat" description="ANK" evidence="3">
    <location>
        <begin position="431"/>
        <end position="463"/>
    </location>
</feature>
<dbReference type="PROSITE" id="PS50297">
    <property type="entry name" value="ANK_REP_REGION"/>
    <property type="match status" value="1"/>
</dbReference>